<dbReference type="Gene3D" id="2.40.180.10">
    <property type="entry name" value="Catalase core domain"/>
    <property type="match status" value="1"/>
</dbReference>
<keyword evidence="1" id="KW-1133">Transmembrane helix</keyword>
<dbReference type="AlphaFoldDB" id="A0AA88XPX3"/>
<dbReference type="GO" id="GO:0020037">
    <property type="term" value="F:heme binding"/>
    <property type="evidence" value="ECO:0007669"/>
    <property type="project" value="InterPro"/>
</dbReference>
<dbReference type="SUPFAM" id="SSF56634">
    <property type="entry name" value="Heme-dependent catalase-like"/>
    <property type="match status" value="1"/>
</dbReference>
<sequence length="430" mass="48493">MSRALKYRSKCQKKLSTCHASLVLSYDLGFGIFFCLGCTTIHPCLIALWDSLRHADSYAELHYYSNICWLFRFDSGEEMYVKFKLRPFCEKINEDSGNVEPVGVLPPETGAIPRDENDSRPLLFLAKDFQSRWNSPEGVRYVLQLQIRQIPNDEGTREVALDCTKPWDETEFPYIEVGEITIDHVLSKEESEKLEFNPFLRCQEVDVIRATSCSQSASMDHGRSVVYSICQHLRNRKPLPEAWRIFLDQSDMKVDLSGCPMAAVLERRDVKNGTLARKWHQTFWKMSAQPLLQTVLPYFLVGDSLPERDQKLPVVLVATFVLGLLRSFSWPSLCCGQMGFGGKEEGYKDIGWGIFHGNGKWVSSIWALDETNGFRGWLGPRGEGGKVKFEKICIGDGGFVESRAMAMPGVTVKSGGSLGANSLAMKGERV</sequence>
<accession>A0AA88XPX3</accession>
<feature type="transmembrane region" description="Helical" evidence="1">
    <location>
        <begin position="21"/>
        <end position="49"/>
    </location>
</feature>
<protein>
    <submittedName>
        <fullName evidence="2">Uncharacterized protein</fullName>
    </submittedName>
</protein>
<feature type="non-terminal residue" evidence="2">
    <location>
        <position position="1"/>
    </location>
</feature>
<keyword evidence="1" id="KW-0472">Membrane</keyword>
<keyword evidence="1" id="KW-0812">Transmembrane</keyword>
<evidence type="ECO:0000313" key="3">
    <source>
        <dbReference type="Proteomes" id="UP001188597"/>
    </source>
</evidence>
<gene>
    <name evidence="2" type="ORF">RJ639_001900</name>
</gene>
<name>A0AA88XPX3_9ASTE</name>
<evidence type="ECO:0000313" key="2">
    <source>
        <dbReference type="EMBL" id="KAK3042305.1"/>
    </source>
</evidence>
<dbReference type="Proteomes" id="UP001188597">
    <property type="component" value="Unassembled WGS sequence"/>
</dbReference>
<reference evidence="2" key="1">
    <citation type="submission" date="2022-12" db="EMBL/GenBank/DDBJ databases">
        <title>Draft genome assemblies for two species of Escallonia (Escalloniales).</title>
        <authorList>
            <person name="Chanderbali A."/>
            <person name="Dervinis C."/>
            <person name="Anghel I."/>
            <person name="Soltis D."/>
            <person name="Soltis P."/>
            <person name="Zapata F."/>
        </authorList>
    </citation>
    <scope>NUCLEOTIDE SEQUENCE</scope>
    <source>
        <strain evidence="2">UCBG64.0493</strain>
        <tissue evidence="2">Leaf</tissue>
    </source>
</reference>
<evidence type="ECO:0000256" key="1">
    <source>
        <dbReference type="SAM" id="Phobius"/>
    </source>
</evidence>
<comment type="caution">
    <text evidence="2">The sequence shown here is derived from an EMBL/GenBank/DDBJ whole genome shotgun (WGS) entry which is preliminary data.</text>
</comment>
<dbReference type="SUPFAM" id="SSF51161">
    <property type="entry name" value="Trimeric LpxA-like enzymes"/>
    <property type="match status" value="1"/>
</dbReference>
<dbReference type="InterPro" id="IPR020835">
    <property type="entry name" value="Catalase_sf"/>
</dbReference>
<dbReference type="InterPro" id="IPR011004">
    <property type="entry name" value="Trimer_LpxA-like_sf"/>
</dbReference>
<dbReference type="PANTHER" id="PTHR42841">
    <property type="entry name" value="AMINE OXIDASE"/>
    <property type="match status" value="1"/>
</dbReference>
<proteinExistence type="predicted"/>
<dbReference type="EMBL" id="JAVXUP010000022">
    <property type="protein sequence ID" value="KAK3042305.1"/>
    <property type="molecule type" value="Genomic_DNA"/>
</dbReference>
<organism evidence="2 3">
    <name type="scientific">Escallonia herrerae</name>
    <dbReference type="NCBI Taxonomy" id="1293975"/>
    <lineage>
        <taxon>Eukaryota</taxon>
        <taxon>Viridiplantae</taxon>
        <taxon>Streptophyta</taxon>
        <taxon>Embryophyta</taxon>
        <taxon>Tracheophyta</taxon>
        <taxon>Spermatophyta</taxon>
        <taxon>Magnoliopsida</taxon>
        <taxon>eudicotyledons</taxon>
        <taxon>Gunneridae</taxon>
        <taxon>Pentapetalae</taxon>
        <taxon>asterids</taxon>
        <taxon>campanulids</taxon>
        <taxon>Escalloniales</taxon>
        <taxon>Escalloniaceae</taxon>
        <taxon>Escallonia</taxon>
    </lineage>
</organism>
<keyword evidence="3" id="KW-1185">Reference proteome</keyword>